<protein>
    <recommendedName>
        <fullName evidence="4">PepSY domain-containing protein</fullName>
    </recommendedName>
</protein>
<comment type="caution">
    <text evidence="2">The sequence shown here is derived from an EMBL/GenBank/DDBJ whole genome shotgun (WGS) entry which is preliminary data.</text>
</comment>
<evidence type="ECO:0000313" key="3">
    <source>
        <dbReference type="Proteomes" id="UP000315344"/>
    </source>
</evidence>
<evidence type="ECO:0000313" key="2">
    <source>
        <dbReference type="EMBL" id="TKW67723.1"/>
    </source>
</evidence>
<reference evidence="2 3" key="1">
    <citation type="journal article" date="2017" name="Nat. Commun.">
        <title>In situ click chemistry generation of cyclooxygenase-2 inhibitors.</title>
        <authorList>
            <person name="Bhardwaj A."/>
            <person name="Kaur J."/>
            <person name="Wuest M."/>
            <person name="Wuest F."/>
        </authorList>
    </citation>
    <scope>NUCLEOTIDE SEQUENCE [LARGE SCALE GENOMIC DNA]</scope>
    <source>
        <strain evidence="2">S2_012_000_R3_94</strain>
    </source>
</reference>
<dbReference type="Proteomes" id="UP000315344">
    <property type="component" value="Unassembled WGS sequence"/>
</dbReference>
<gene>
    <name evidence="2" type="ORF">DI616_05260</name>
</gene>
<organism evidence="2 3">
    <name type="scientific">Paracoccus denitrificans</name>
    <dbReference type="NCBI Taxonomy" id="266"/>
    <lineage>
        <taxon>Bacteria</taxon>
        <taxon>Pseudomonadati</taxon>
        <taxon>Pseudomonadota</taxon>
        <taxon>Alphaproteobacteria</taxon>
        <taxon>Rhodobacterales</taxon>
        <taxon>Paracoccaceae</taxon>
        <taxon>Paracoccus</taxon>
    </lineage>
</organism>
<evidence type="ECO:0000256" key="1">
    <source>
        <dbReference type="SAM" id="SignalP"/>
    </source>
</evidence>
<evidence type="ECO:0008006" key="4">
    <source>
        <dbReference type="Google" id="ProtNLM"/>
    </source>
</evidence>
<feature type="chain" id="PRO_5022155490" description="PepSY domain-containing protein" evidence="1">
    <location>
        <begin position="20"/>
        <end position="158"/>
    </location>
</feature>
<dbReference type="SUPFAM" id="SSF160574">
    <property type="entry name" value="BT0923-like"/>
    <property type="match status" value="1"/>
</dbReference>
<accession>A0A533I9D0</accession>
<dbReference type="Gene3D" id="3.10.450.360">
    <property type="match status" value="1"/>
</dbReference>
<keyword evidence="1" id="KW-0732">Signal</keyword>
<dbReference type="EMBL" id="VAFL01000003">
    <property type="protein sequence ID" value="TKW67723.1"/>
    <property type="molecule type" value="Genomic_DNA"/>
</dbReference>
<proteinExistence type="predicted"/>
<dbReference type="AlphaFoldDB" id="A0A533I9D0"/>
<feature type="signal peptide" evidence="1">
    <location>
        <begin position="1"/>
        <end position="19"/>
    </location>
</feature>
<sequence length="158" mass="16731">MKFATAILSTLVLAAPALAQESQSIDMAEVPAPVIEAAQGAVSGVTFDTANLDRDGGTDTFELSGIDADGMRFEVDATANGTIEEVEEQVSVEDLPAEVKTAMEVNLSGIEPTMIEKSTREGGQVIVYEFEAERDGQFVNAEVGEDGADWRVVEDADS</sequence>
<name>A0A533I9D0_PARDE</name>